<feature type="region of interest" description="Disordered" evidence="12">
    <location>
        <begin position="2534"/>
        <end position="2567"/>
    </location>
</feature>
<gene>
    <name evidence="17" type="ORF">BBP00_00008314</name>
</gene>
<dbReference type="Pfam" id="PF01363">
    <property type="entry name" value="FYVE"/>
    <property type="match status" value="1"/>
</dbReference>
<dbReference type="GO" id="GO:0012505">
    <property type="term" value="C:endomembrane system"/>
    <property type="evidence" value="ECO:0007669"/>
    <property type="project" value="UniProtKB-SubCell"/>
</dbReference>
<dbReference type="PROSITE" id="PS50004">
    <property type="entry name" value="C2"/>
    <property type="match status" value="1"/>
</dbReference>
<keyword evidence="7 11" id="KW-0863">Zinc-finger</keyword>
<dbReference type="SMART" id="SM00064">
    <property type="entry name" value="FYVE"/>
    <property type="match status" value="1"/>
</dbReference>
<dbReference type="CDD" id="cd00030">
    <property type="entry name" value="C2"/>
    <property type="match status" value="1"/>
</dbReference>
<dbReference type="PROSITE" id="PS50056">
    <property type="entry name" value="TYR_PHOSPHATASE_2"/>
    <property type="match status" value="1"/>
</dbReference>
<dbReference type="Pfam" id="PF00406">
    <property type="entry name" value="ADK"/>
    <property type="match status" value="2"/>
</dbReference>
<dbReference type="InterPro" id="IPR038884">
    <property type="entry name" value="CFAP61"/>
</dbReference>
<dbReference type="InterPro" id="IPR011011">
    <property type="entry name" value="Znf_FYVE_PHD"/>
</dbReference>
<dbReference type="InterPro" id="IPR000850">
    <property type="entry name" value="Adenylat/UMP-CMP_kin"/>
</dbReference>
<dbReference type="PRINTS" id="PR00094">
    <property type="entry name" value="ADENYLTKNASE"/>
</dbReference>
<evidence type="ECO:0000259" key="16">
    <source>
        <dbReference type="PROSITE" id="PS51339"/>
    </source>
</evidence>
<evidence type="ECO:0000256" key="2">
    <source>
        <dbReference type="ARBA" id="ARBA00007220"/>
    </source>
</evidence>
<keyword evidence="5" id="KW-0479">Metal-binding</keyword>
<dbReference type="HAMAP" id="MF_00235">
    <property type="entry name" value="Adenylate_kinase_Adk"/>
    <property type="match status" value="2"/>
</dbReference>
<sequence length="2681" mass="296221">MLGFAAFDSSPPGELAAAACYPAFLEHKFDLPPTAACIFLTYFAQRQTASGAASRPPVLRHLLHTLFASRVKKRCVLLILPDDVNITETEPALAKFFERVPTRSSPLEAPKGSLAVQLERKRLEQQFAKHAQGFSRFIVYQAKVDAFFPAVHVRRARVEDHDDLDPILTAQAESVSSAFGEYFLAELIHDQDEHNVCLIAEAAGTSGPLDVTKGNTGATSQGRAVGLLAISDQLDVSTLQENFALGPLNDLAKSDASALKAGKITPPRLIIAGPPAGGKGTQCEILVDTFNVLHLSTGDLLRAAVARGSSLGVQAQHFMDSGQLVPDELIVDVVLERLAQPDCETRGWLLDGFPRTATQAEALLAAGFCSDTVISLEVPDDEVVRRIAGRRVDPETGKTYHLEFNPPPQNDEELLARLVQRSDDTESTIHHRLSTFHKHLGSVLSVFTAAPGSGATAAKIVSVNGLQSKHVVAQQIIEQIRAIKTAQKLRVLVKRGDLTPPKLVISGPPAGGKGTQCEQLVALLGVVHLSTGDILRQAIRDKSPLGTQAQSYMDGGQLVPDELIVNVVLERIAQPDCESQGWLLDGFPRTATQAEALLAARGGKAVPDCVLVLDVPDEEVIRRIAGRRVDPETGKTYHVEFNPPPPEVQARVIQRSDDTEETLRTRLEQFHAHSDGVLAAFESYHGDQSTTVQIIRADGLQPASLIAQAFVAPSFQRVAEAETQVLQRTGAQSLVTLTKAEAHTNCFAVTLFCVGDDVFERASSADLLVAAFATFPTRDYCLLTLPTQAREPSCLAFFSPVTARPASAFTHALYVLHRDAISFFCPRMSDGRGVLRPVQLLIHRLMPSGGSPADDAAELSPLMVGLDRQTLRALDEELAFAYEEADINLEDSPKHVAFVVRANGQIVGLAALARQPDVASLPNYFDMDRVARMAFHRAKDQAIVRHLILNPIFAACSRFVLLELMRHFRKTCLIYQVPTGLGPNSLNRPTQTSFSAALQEFVLAPPRHGVRSGSEQPVRPGTRDTPPNGEEGDDVKAERERVRRAAVCAAFALFILPKRLLSEPKLTINQRVVLVGASDAALGCLVRLLATPYLRFANLTLISPHGLILAPMDDSESDTTQLPRASDFARKSTFTAVELEQFSLRTHISVIEGRMVRIDREAKAVILQDGSCLPYDYLALTAGLQDGTCTSLGRLPRFTDEDMNGIGGSAMAAVYCPPIVPRQMLALGDFPTAQRLHKELLQIMHTTPRIEEEDHEHDQPGGSIVVYGSSLLALQVIQALLARGISGSRILHVSPARDSGIGVFEDAVVRTEMEKQYLTNNITLHTAMKIISIETTPGNDDELEGVRVISTLDTARGSDNKKLQLQSICDPDEEEGNVVEGELLPCEWLLCCQHNDADPDVFRAVNESGLVYDGRLVVDGRMRTTDAHVLAAGTLCRFSRRFIASKLHENYSSREGGELLARSLLRLLDPLSVPDANEVAQPVNNAHSSKAPMVPPPEMELPVVRCAVVPGGKHYVQISIPALTNTLALQILPTNTATRIADVSLIGGDTDEMEISGPSRPATAASSSGRPTRYTCLLFDDVGVLNRLEYLGDGAVPVRDLQNLVGLHEAYLNSALASFAAGKVHDWIAFFAHPWTSALYHDRFPAFRAKLRTLLAKDDGVIRAEALASADMNGKSDPFVKVWYDGKEVASSPRVKRSLNPRWDFEVTITLVHAGVLDMELEILDRDEISANDLLGSLRVPFPEWRELVDELVKGTAAQGRVLCSVQYEERDLKYLVNHPYGTSIQEVFLPQNPRFERAYCHLPRSWHPDAAVRQDELSALQAGTPKDTIFPWHEKLLHMVEEVTVTFHVNESNQGVLATLVLTNYRIWFVPYRRVRGLLHEDVHTLPISKILKASIQQQKRSNNVITVLTLDNMDAGHYHVTLSPISRLRDSVRDFSREAELKRVKTLHNIVREIEWLRIENSFCSPSDRNHTVADADELQLEDDLRLYTPKHSSSSMPPPMARALTASYSKYQKHTFTKETIGRMTLNSSGGPMEHPKFKQQLSESAAHTTTLTQTMSMRKPPQHFQLAARRRIRYDPEVEFRRQGALVHPRWRQCDLNEQYQLCSTYPAFLVVPECLNDETIKAAATFRSKSRFPALTWIHPRTGAPLCRSSQPNTGVLRSTSPEDKKLIWAIRDAAIPAEQASGRPRNYAMPKKNSILHIVDARPEINAKSNALAGKGHESVKQYDRDGVATAAITFMGIDNIHVVRNSLAGLAQALYEVEDSNFFGSVQKSRWLEHVCSILQGASEVATHLERGDAVLVHCSDGWDRTAQLSALAQMMLDPYYRTLEGFAILIEKEWCSFGHMFQKRCGHSTSDQTSPIFLQFIDAVYQLTLQFPTHFQYNELLLSSVAEAVYSSWYGTFQKNSECERRLFLSNVASVSVWDVIRASTDQYLNPLFTGGETRSTRSKGGSFMEPVLPVCRVRVMQLWVSQYQKAIGHMRLQQREFEMLQLIRQQETDLSRLYAALTSEQLLELRAGCLRSDIAKLSRSMNLKYPDDPGTPSKGKDGRLISDAPHRGSGKRPTAASLDFHDLASIVAMEGEALNFTPGSSPLLTTDKVISAGNYLNSQPVWERDEDAPCCKRCKKKFKALLRNRHHCRCCGYVFCGRCTSHRMSLPDFGYYDVVRVCKVCYNSGEDG</sequence>
<dbReference type="PANTHER" id="PTHR21178:SF8">
    <property type="entry name" value="CILIA- AND FLAGELLA-ASSOCIATED PROTEIN 61"/>
    <property type="match status" value="1"/>
</dbReference>
<dbReference type="InterPro" id="IPR033690">
    <property type="entry name" value="Adenylat_kinase_CS"/>
</dbReference>
<dbReference type="SUPFAM" id="SSF52540">
    <property type="entry name" value="P-loop containing nucleoside triphosphate hydrolases"/>
    <property type="match status" value="2"/>
</dbReference>
<dbReference type="Gene3D" id="3.40.50.300">
    <property type="entry name" value="P-loop containing nucleotide triphosphate hydrolases"/>
    <property type="match status" value="2"/>
</dbReference>
<dbReference type="PANTHER" id="PTHR21178">
    <property type="entry name" value="CILIA- AND FLAGELLA-ASSOCIATED PROTEIN 61"/>
    <property type="match status" value="1"/>
</dbReference>
<evidence type="ECO:0000259" key="13">
    <source>
        <dbReference type="PROSITE" id="PS50004"/>
    </source>
</evidence>
<dbReference type="InterPro" id="IPR027417">
    <property type="entry name" value="P-loop_NTPase"/>
</dbReference>
<dbReference type="SUPFAM" id="SSF57903">
    <property type="entry name" value="FYVE/PHD zinc finger"/>
    <property type="match status" value="1"/>
</dbReference>
<evidence type="ECO:0000256" key="3">
    <source>
        <dbReference type="ARBA" id="ARBA00012903"/>
    </source>
</evidence>
<feature type="region of interest" description="Disordered" evidence="12">
    <location>
        <begin position="1551"/>
        <end position="1570"/>
    </location>
</feature>
<comment type="similarity">
    <text evidence="2">Belongs to the adenylate kinase family.</text>
</comment>
<comment type="caution">
    <text evidence="17">The sequence shown here is derived from an EMBL/GenBank/DDBJ whole genome shotgun (WGS) entry which is preliminary data.</text>
</comment>
<dbReference type="GO" id="GO:0005737">
    <property type="term" value="C:cytoplasm"/>
    <property type="evidence" value="ECO:0007669"/>
    <property type="project" value="UniProtKB-ARBA"/>
</dbReference>
<dbReference type="InterPro" id="IPR010569">
    <property type="entry name" value="Myotubularin-like_Pase_dom"/>
</dbReference>
<dbReference type="InterPro" id="IPR016130">
    <property type="entry name" value="Tyr_Pase_AS"/>
</dbReference>
<dbReference type="InterPro" id="IPR029021">
    <property type="entry name" value="Prot-tyrosine_phosphatase-like"/>
</dbReference>
<feature type="region of interest" description="Disordered" evidence="12">
    <location>
        <begin position="1007"/>
        <end position="1036"/>
    </location>
</feature>
<dbReference type="CDD" id="cd14507">
    <property type="entry name" value="PTP-MTM-like"/>
    <property type="match status" value="1"/>
</dbReference>
<dbReference type="SUPFAM" id="SSF57774">
    <property type="entry name" value="Microbial and mitochondrial ADK, insert 'zinc finger' domain"/>
    <property type="match status" value="1"/>
</dbReference>
<evidence type="ECO:0000256" key="6">
    <source>
        <dbReference type="ARBA" id="ARBA00022741"/>
    </source>
</evidence>
<evidence type="ECO:0000256" key="9">
    <source>
        <dbReference type="ARBA" id="ARBA00022833"/>
    </source>
</evidence>
<evidence type="ECO:0000256" key="8">
    <source>
        <dbReference type="ARBA" id="ARBA00022777"/>
    </source>
</evidence>
<dbReference type="InterPro" id="IPR036193">
    <property type="entry name" value="ADK_active_lid_dom_sf"/>
</dbReference>
<proteinExistence type="inferred from homology"/>
<name>A0A3F2RFR1_9STRA</name>
<accession>A0A3F2RFR1</accession>
<dbReference type="PROSITE" id="PS00113">
    <property type="entry name" value="ADENYLATE_KINASE"/>
    <property type="match status" value="2"/>
</dbReference>
<dbReference type="InterPro" id="IPR032151">
    <property type="entry name" value="CFAP61_N"/>
</dbReference>
<evidence type="ECO:0000256" key="5">
    <source>
        <dbReference type="ARBA" id="ARBA00022723"/>
    </source>
</evidence>
<dbReference type="InterPro" id="IPR000008">
    <property type="entry name" value="C2_dom"/>
</dbReference>
<feature type="domain" description="Myotubularin phosphatase" evidence="16">
    <location>
        <begin position="2074"/>
        <end position="2476"/>
    </location>
</feature>
<dbReference type="GO" id="GO:0052629">
    <property type="term" value="F:phosphatidylinositol-3,5-bisphosphate 3-phosphatase activity"/>
    <property type="evidence" value="ECO:0007669"/>
    <property type="project" value="UniProtKB-EC"/>
</dbReference>
<dbReference type="Pfam" id="PF06602">
    <property type="entry name" value="Myotub-related"/>
    <property type="match status" value="1"/>
</dbReference>
<reference evidence="17 18" key="1">
    <citation type="submission" date="2018-07" db="EMBL/GenBank/DDBJ databases">
        <title>Genome sequencing of oomycete isolates from Chile give support for New Zealand origin for Phytophthora kernoviae and make available the first Nothophytophthora sp. genome.</title>
        <authorList>
            <person name="Studholme D.J."/>
            <person name="Sanfuentes E."/>
            <person name="Panda P."/>
            <person name="Hill R."/>
            <person name="Sambles C."/>
            <person name="Grant M."/>
            <person name="Williams N.M."/>
            <person name="Mcdougal R.L."/>
        </authorList>
    </citation>
    <scope>NUCLEOTIDE SEQUENCE [LARGE SCALE GENOMIC DNA]</scope>
    <source>
        <strain evidence="17">Chile6</strain>
    </source>
</reference>
<dbReference type="OrthoDB" id="439792at2759"/>
<keyword evidence="4" id="KW-0808">Transferase</keyword>
<feature type="domain" description="C2" evidence="13">
    <location>
        <begin position="1638"/>
        <end position="1757"/>
    </location>
</feature>
<evidence type="ECO:0000259" key="15">
    <source>
        <dbReference type="PROSITE" id="PS50178"/>
    </source>
</evidence>
<dbReference type="Pfam" id="PF00168">
    <property type="entry name" value="C2"/>
    <property type="match status" value="1"/>
</dbReference>
<dbReference type="SMART" id="SM00239">
    <property type="entry name" value="C2"/>
    <property type="match status" value="1"/>
</dbReference>
<dbReference type="SUPFAM" id="SSF52799">
    <property type="entry name" value="(Phosphotyrosine protein) phosphatases II"/>
    <property type="match status" value="1"/>
</dbReference>
<evidence type="ECO:0000256" key="12">
    <source>
        <dbReference type="SAM" id="MobiDB-lite"/>
    </source>
</evidence>
<dbReference type="InterPro" id="IPR000387">
    <property type="entry name" value="Tyr_Pase_dom"/>
</dbReference>
<evidence type="ECO:0000256" key="7">
    <source>
        <dbReference type="ARBA" id="ARBA00022771"/>
    </source>
</evidence>
<evidence type="ECO:0000256" key="11">
    <source>
        <dbReference type="PROSITE-ProRule" id="PRU00091"/>
    </source>
</evidence>
<dbReference type="CDD" id="cd01428">
    <property type="entry name" value="ADK"/>
    <property type="match status" value="2"/>
</dbReference>
<dbReference type="Pfam" id="PF16092">
    <property type="entry name" value="CFAP61_N"/>
    <property type="match status" value="1"/>
</dbReference>
<dbReference type="Proteomes" id="UP000277300">
    <property type="component" value="Unassembled WGS sequence"/>
</dbReference>
<comment type="subcellular location">
    <subcellularLocation>
        <location evidence="1">Endomembrane system</location>
        <topology evidence="1">Peripheral membrane protein</topology>
    </subcellularLocation>
</comment>
<dbReference type="Gene3D" id="3.50.50.60">
    <property type="entry name" value="FAD/NAD(P)-binding domain"/>
    <property type="match status" value="2"/>
</dbReference>
<evidence type="ECO:0000256" key="10">
    <source>
        <dbReference type="ARBA" id="ARBA00032571"/>
    </source>
</evidence>
<evidence type="ECO:0000256" key="1">
    <source>
        <dbReference type="ARBA" id="ARBA00004184"/>
    </source>
</evidence>
<dbReference type="PROSITE" id="PS50178">
    <property type="entry name" value="ZF_FYVE"/>
    <property type="match status" value="1"/>
</dbReference>
<feature type="compositionally biased region" description="Basic and acidic residues" evidence="12">
    <location>
        <begin position="2547"/>
        <end position="2559"/>
    </location>
</feature>
<dbReference type="PROSITE" id="PS51339">
    <property type="entry name" value="PPASE_MYOTUBULARIN"/>
    <property type="match status" value="1"/>
</dbReference>
<dbReference type="InterPro" id="IPR035892">
    <property type="entry name" value="C2_domain_sf"/>
</dbReference>
<dbReference type="GO" id="GO:0008270">
    <property type="term" value="F:zinc ion binding"/>
    <property type="evidence" value="ECO:0007669"/>
    <property type="project" value="UniProtKB-KW"/>
</dbReference>
<dbReference type="InterPro" id="IPR056299">
    <property type="entry name" value="CFAP61_dimer"/>
</dbReference>
<dbReference type="Gene3D" id="2.60.40.150">
    <property type="entry name" value="C2 domain"/>
    <property type="match status" value="1"/>
</dbReference>
<evidence type="ECO:0000259" key="14">
    <source>
        <dbReference type="PROSITE" id="PS50056"/>
    </source>
</evidence>
<keyword evidence="9" id="KW-0862">Zinc</keyword>
<dbReference type="SUPFAM" id="SSF49562">
    <property type="entry name" value="C2 domain (Calcium/lipid-binding domain, CaLB)"/>
    <property type="match status" value="1"/>
</dbReference>
<keyword evidence="8" id="KW-0418">Kinase</keyword>
<dbReference type="Pfam" id="PF23150">
    <property type="entry name" value="CFAP61_dimer"/>
    <property type="match status" value="1"/>
</dbReference>
<dbReference type="PROSITE" id="PS00383">
    <property type="entry name" value="TYR_PHOSPHATASE_1"/>
    <property type="match status" value="1"/>
</dbReference>
<dbReference type="Gene3D" id="3.30.40.10">
    <property type="entry name" value="Zinc/RING finger domain, C3HC4 (zinc finger)"/>
    <property type="match status" value="1"/>
</dbReference>
<dbReference type="NCBIfam" id="TIGR01351">
    <property type="entry name" value="adk"/>
    <property type="match status" value="2"/>
</dbReference>
<keyword evidence="6" id="KW-0547">Nucleotide-binding</keyword>
<dbReference type="InterPro" id="IPR006259">
    <property type="entry name" value="Adenyl_kin_sub"/>
</dbReference>
<dbReference type="InterPro" id="IPR017455">
    <property type="entry name" value="Znf_FYVE-rel"/>
</dbReference>
<dbReference type="InterPro" id="IPR013083">
    <property type="entry name" value="Znf_RING/FYVE/PHD"/>
</dbReference>
<dbReference type="SUPFAM" id="SSF51905">
    <property type="entry name" value="FAD/NAD(P)-binding domain"/>
    <property type="match status" value="2"/>
</dbReference>
<feature type="domain" description="FYVE-type" evidence="15">
    <location>
        <begin position="2618"/>
        <end position="2679"/>
    </location>
</feature>
<dbReference type="EC" id="3.1.3.95" evidence="3"/>
<protein>
    <recommendedName>
        <fullName evidence="3">phosphatidylinositol-3,5-bisphosphate 3-phosphatase</fullName>
        <ecNumber evidence="3">3.1.3.95</ecNumber>
    </recommendedName>
    <alternativeName>
        <fullName evidence="10">Phosphatidylinositol-3,5-bisphosphate 3-phosphatase</fullName>
    </alternativeName>
</protein>
<dbReference type="InterPro" id="IPR036188">
    <property type="entry name" value="FAD/NAD-bd_sf"/>
</dbReference>
<feature type="domain" description="Tyrosine specific protein phosphatases" evidence="14">
    <location>
        <begin position="2276"/>
        <end position="2322"/>
    </location>
</feature>
<organism evidence="17 18">
    <name type="scientific">Phytophthora kernoviae</name>
    <dbReference type="NCBI Taxonomy" id="325452"/>
    <lineage>
        <taxon>Eukaryota</taxon>
        <taxon>Sar</taxon>
        <taxon>Stramenopiles</taxon>
        <taxon>Oomycota</taxon>
        <taxon>Peronosporomycetes</taxon>
        <taxon>Peronosporales</taxon>
        <taxon>Peronosporaceae</taxon>
        <taxon>Phytophthora</taxon>
    </lineage>
</organism>
<dbReference type="GO" id="GO:0004017">
    <property type="term" value="F:AMP kinase activity"/>
    <property type="evidence" value="ECO:0007669"/>
    <property type="project" value="InterPro"/>
</dbReference>
<dbReference type="InterPro" id="IPR000306">
    <property type="entry name" value="Znf_FYVE"/>
</dbReference>
<evidence type="ECO:0000313" key="17">
    <source>
        <dbReference type="EMBL" id="RLN55837.1"/>
    </source>
</evidence>
<evidence type="ECO:0000313" key="18">
    <source>
        <dbReference type="Proteomes" id="UP000277300"/>
    </source>
</evidence>
<evidence type="ECO:0000256" key="4">
    <source>
        <dbReference type="ARBA" id="ARBA00022679"/>
    </source>
</evidence>
<dbReference type="EMBL" id="MBDO02000407">
    <property type="protein sequence ID" value="RLN55837.1"/>
    <property type="molecule type" value="Genomic_DNA"/>
</dbReference>
<dbReference type="GO" id="GO:0005524">
    <property type="term" value="F:ATP binding"/>
    <property type="evidence" value="ECO:0007669"/>
    <property type="project" value="InterPro"/>
</dbReference>